<dbReference type="InterPro" id="IPR014710">
    <property type="entry name" value="RmlC-like_jellyroll"/>
</dbReference>
<comment type="caution">
    <text evidence="4">The sequence shown here is derived from an EMBL/GenBank/DDBJ whole genome shotgun (WGS) entry which is preliminary data.</text>
</comment>
<dbReference type="PRINTS" id="PR01463">
    <property type="entry name" value="EAGCHANLFMLY"/>
</dbReference>
<dbReference type="SUPFAM" id="SSF51206">
    <property type="entry name" value="cAMP-binding domain-like"/>
    <property type="match status" value="1"/>
</dbReference>
<evidence type="ECO:0000259" key="3">
    <source>
        <dbReference type="Pfam" id="PF07885"/>
    </source>
</evidence>
<reference evidence="4" key="1">
    <citation type="submission" date="2021-02" db="EMBL/GenBank/DDBJ databases">
        <authorList>
            <person name="Dougan E. K."/>
            <person name="Rhodes N."/>
            <person name="Thang M."/>
            <person name="Chan C."/>
        </authorList>
    </citation>
    <scope>NUCLEOTIDE SEQUENCE</scope>
</reference>
<dbReference type="InterPro" id="IPR003938">
    <property type="entry name" value="K_chnl_volt-dep_EAG/ELK/ERG"/>
</dbReference>
<dbReference type="GO" id="GO:0005249">
    <property type="term" value="F:voltage-gated potassium channel activity"/>
    <property type="evidence" value="ECO:0007669"/>
    <property type="project" value="InterPro"/>
</dbReference>
<dbReference type="EMBL" id="CAJNIZ010044871">
    <property type="protein sequence ID" value="CAE7703789.1"/>
    <property type="molecule type" value="Genomic_DNA"/>
</dbReference>
<dbReference type="InterPro" id="IPR050818">
    <property type="entry name" value="KCNH_animal-type"/>
</dbReference>
<feature type="transmembrane region" description="Helical" evidence="2">
    <location>
        <begin position="23"/>
        <end position="39"/>
    </location>
</feature>
<dbReference type="AlphaFoldDB" id="A0A812WU75"/>
<dbReference type="SUPFAM" id="SSF81324">
    <property type="entry name" value="Voltage-gated potassium channels"/>
    <property type="match status" value="1"/>
</dbReference>
<gene>
    <name evidence="4" type="ORF">SPIL2461_LOCUS19831</name>
</gene>
<accession>A0A812WU75</accession>
<proteinExistence type="predicted"/>
<feature type="transmembrane region" description="Helical" evidence="2">
    <location>
        <begin position="51"/>
        <end position="72"/>
    </location>
</feature>
<dbReference type="Gene3D" id="2.60.120.10">
    <property type="entry name" value="Jelly Rolls"/>
    <property type="match status" value="1"/>
</dbReference>
<organism evidence="4 5">
    <name type="scientific">Symbiodinium pilosum</name>
    <name type="common">Dinoflagellate</name>
    <dbReference type="NCBI Taxonomy" id="2952"/>
    <lineage>
        <taxon>Eukaryota</taxon>
        <taxon>Sar</taxon>
        <taxon>Alveolata</taxon>
        <taxon>Dinophyceae</taxon>
        <taxon>Suessiales</taxon>
        <taxon>Symbiodiniaceae</taxon>
        <taxon>Symbiodinium</taxon>
    </lineage>
</organism>
<protein>
    <recommendedName>
        <fullName evidence="3">Potassium channel domain-containing protein</fullName>
    </recommendedName>
</protein>
<feature type="region of interest" description="Disordered" evidence="1">
    <location>
        <begin position="377"/>
        <end position="474"/>
    </location>
</feature>
<dbReference type="GO" id="GO:0042391">
    <property type="term" value="P:regulation of membrane potential"/>
    <property type="evidence" value="ECO:0007669"/>
    <property type="project" value="TreeGrafter"/>
</dbReference>
<feature type="compositionally biased region" description="Basic and acidic residues" evidence="1">
    <location>
        <begin position="390"/>
        <end position="399"/>
    </location>
</feature>
<dbReference type="Pfam" id="PF07885">
    <property type="entry name" value="Ion_trans_2"/>
    <property type="match status" value="1"/>
</dbReference>
<evidence type="ECO:0000313" key="4">
    <source>
        <dbReference type="EMBL" id="CAE7703789.1"/>
    </source>
</evidence>
<dbReference type="InterPro" id="IPR013099">
    <property type="entry name" value="K_chnl_dom"/>
</dbReference>
<keyword evidence="2" id="KW-0812">Transmembrane</keyword>
<dbReference type="PANTHER" id="PTHR10217:SF435">
    <property type="entry name" value="POTASSIUM VOLTAGE-GATED CHANNEL PROTEIN EAG"/>
    <property type="match status" value="1"/>
</dbReference>
<dbReference type="OrthoDB" id="444079at2759"/>
<dbReference type="Gene3D" id="1.10.287.70">
    <property type="match status" value="1"/>
</dbReference>
<evidence type="ECO:0000256" key="2">
    <source>
        <dbReference type="SAM" id="Phobius"/>
    </source>
</evidence>
<evidence type="ECO:0000256" key="1">
    <source>
        <dbReference type="SAM" id="MobiDB-lite"/>
    </source>
</evidence>
<dbReference type="Proteomes" id="UP000649617">
    <property type="component" value="Unassembled WGS sequence"/>
</dbReference>
<sequence>MGDCDLEIFPMGSQDTDTNGKKYVAALYWVFTTMTTVGYGDIYPMNNIERVFAVGVMIFGATVFGYIVGSVAEMATHGRQDPAAQSLLMMRQYCEEHSFHQKVLNSVRRHIEFWYQEMSPFDAEQEILQKLPVPLRREVILHIHRHIVGGGIALFAPSMPPWLQALLVRLLEPQAFTPGELIVPPTEAGSSSDLIFVYEGSCEAILNASGRPLTHPSTTRRRRGRKKEVRGVYLGDSYVVMETYPAGTMLGFEALLGEEALQSFGCPSDCAVRCSPAGTCSVFAMKVASLVDAHRCTPHLGGMLTELMTSVIVTEGRRRVKERQKCDEGSSYEVKLEAYRAAKQKFQAQPLRAAADSNSEAEGFFFGLRSPCSAQARNRGPLLQPPCADRVPEPTEDLPRLPTPGGGEAATTWDPGGQSQGEPASGGEPKEFASLHTPQQEPAERHHMAGTNLQPPTEAARPRHDSEASATSLR</sequence>
<name>A0A812WU75_SYMPI</name>
<evidence type="ECO:0000313" key="5">
    <source>
        <dbReference type="Proteomes" id="UP000649617"/>
    </source>
</evidence>
<dbReference type="InterPro" id="IPR018490">
    <property type="entry name" value="cNMP-bd_dom_sf"/>
</dbReference>
<keyword evidence="5" id="KW-1185">Reference proteome</keyword>
<keyword evidence="2" id="KW-0472">Membrane</keyword>
<keyword evidence="2" id="KW-1133">Transmembrane helix</keyword>
<dbReference type="PANTHER" id="PTHR10217">
    <property type="entry name" value="VOLTAGE AND LIGAND GATED POTASSIUM CHANNEL"/>
    <property type="match status" value="1"/>
</dbReference>
<feature type="domain" description="Potassium channel" evidence="3">
    <location>
        <begin position="20"/>
        <end position="76"/>
    </location>
</feature>
<dbReference type="GO" id="GO:0005886">
    <property type="term" value="C:plasma membrane"/>
    <property type="evidence" value="ECO:0007669"/>
    <property type="project" value="TreeGrafter"/>
</dbReference>